<evidence type="ECO:0000256" key="4">
    <source>
        <dbReference type="ARBA" id="ARBA00022737"/>
    </source>
</evidence>
<evidence type="ECO:0000256" key="3">
    <source>
        <dbReference type="ARBA" id="ARBA00022490"/>
    </source>
</evidence>
<protein>
    <submittedName>
        <fullName evidence="6">Importin subunit beta-3</fullName>
    </submittedName>
</protein>
<keyword evidence="2" id="KW-0813">Transport</keyword>
<accession>A0ABR2JTW0</accession>
<evidence type="ECO:0000313" key="6">
    <source>
        <dbReference type="EMBL" id="KAK8882207.1"/>
    </source>
</evidence>
<evidence type="ECO:0000256" key="1">
    <source>
        <dbReference type="ARBA" id="ARBA00004496"/>
    </source>
</evidence>
<keyword evidence="5" id="KW-0653">Protein transport</keyword>
<keyword evidence="3" id="KW-0963">Cytoplasm</keyword>
<dbReference type="EMBL" id="JAPFFF010000009">
    <property type="protein sequence ID" value="KAK8882207.1"/>
    <property type="molecule type" value="Genomic_DNA"/>
</dbReference>
<sequence length="1031" mass="115859">MSDIFQTLTQCFDGFRDPTGQHLADAEKTLNQFYSDPAFIQVLIQYVSTEGIDEVYKKHGVVHFGILFGKYFLKCPTELQEQIFNSYLPLLILPDSKYVRRYIRKYVQIGLKENYTQTVANFIVQQQQNLNDIGIEASLYLLTMLVNHQEDNVMTLTPISIPLIEAGLNSGSDDTKLAAVLHGILIANLIPTEEGSQLLTRYVECGTQLLINLTTSNNQEYDTNLDDLIKGLTYLLDQEPEGINTNQILEVCFKLLSNQAIVPNFRSRIQSLSDILIMDSIDKIMEDPNQIQMILHVYFQYAQSIFDPNELSYDMSEHTVFSSISTEFSSYPEALEIMWNIIIPMTQSLEGRFASICALLYSLTEGCDFYQSKIIDLKQLFIQGLNDPAECTNEAAAKAIGELAISQKKQIKSISGDLIQTLLAKLSQSPNAEYVNSIDNIVKAADDIGNAFSYIFETLFNLLQVADSSLQFSIFNCLYSLVQHSPKQARHFFQQIVNLCIQVLSSNNQLDLLKGRAISILSFLMESSTKLFAPLVPQFHQLIIQNLQSNDQAILYESIRAYGHLLRNYSEQQELKESIQTVFPKLIEFASKEIKIRGENEDEVFLGEETEGVDYDSIIEPIIRVVGSSILVASYALSAYPNLIQSNMQRLFDAIQNQFNVGDPDIAFNCAQGCANLFEAIQKIGFNEQTQPIVSNIVSLLSQIAASESGTDAAGAAFTAISDIIASDEVLGILSCYNYLGSILGSVQAVFKGEMLYQQDKNKYIEELHTPAMRVVREIIAAMKNDCIKVVSNLIPIFNGHISDKSTDMRDLVLQFFGDLVYWASEATDDEIKRNTFILAKDAIEKRKSAIGFGCIKQLAIKSPNIIQGNLEELLVLIKNQLVINEETPTELLQSIQDNAESALAMIAMNILKENFPINDFLQIALNKMPAQLEVEENNDHISFFFWLFQRAGALSIQKQNLPFFAAVPIRLFSDPIDQLEDYCVSPENVTNMQNILKQFAHSIPNFENFVKETCGNDDFKIESVVDALSS</sequence>
<dbReference type="PANTHER" id="PTHR10527">
    <property type="entry name" value="IMPORTIN BETA"/>
    <property type="match status" value="1"/>
</dbReference>
<dbReference type="InterPro" id="IPR011989">
    <property type="entry name" value="ARM-like"/>
</dbReference>
<organism evidence="6 7">
    <name type="scientific">Tritrichomonas musculus</name>
    <dbReference type="NCBI Taxonomy" id="1915356"/>
    <lineage>
        <taxon>Eukaryota</taxon>
        <taxon>Metamonada</taxon>
        <taxon>Parabasalia</taxon>
        <taxon>Tritrichomonadida</taxon>
        <taxon>Tritrichomonadidae</taxon>
        <taxon>Tritrichomonas</taxon>
    </lineage>
</organism>
<comment type="caution">
    <text evidence="6">The sequence shown here is derived from an EMBL/GenBank/DDBJ whole genome shotgun (WGS) entry which is preliminary data.</text>
</comment>
<proteinExistence type="predicted"/>
<evidence type="ECO:0000313" key="7">
    <source>
        <dbReference type="Proteomes" id="UP001470230"/>
    </source>
</evidence>
<reference evidence="6 7" key="1">
    <citation type="submission" date="2024-04" db="EMBL/GenBank/DDBJ databases">
        <title>Tritrichomonas musculus Genome.</title>
        <authorList>
            <person name="Alves-Ferreira E."/>
            <person name="Grigg M."/>
            <person name="Lorenzi H."/>
            <person name="Galac M."/>
        </authorList>
    </citation>
    <scope>NUCLEOTIDE SEQUENCE [LARGE SCALE GENOMIC DNA]</scope>
    <source>
        <strain evidence="6 7">EAF2021</strain>
    </source>
</reference>
<evidence type="ECO:0000256" key="2">
    <source>
        <dbReference type="ARBA" id="ARBA00022448"/>
    </source>
</evidence>
<dbReference type="SUPFAM" id="SSF48371">
    <property type="entry name" value="ARM repeat"/>
    <property type="match status" value="2"/>
</dbReference>
<keyword evidence="4" id="KW-0677">Repeat</keyword>
<dbReference type="Proteomes" id="UP001470230">
    <property type="component" value="Unassembled WGS sequence"/>
</dbReference>
<gene>
    <name evidence="6" type="ORF">M9Y10_044848</name>
</gene>
<dbReference type="InterPro" id="IPR016024">
    <property type="entry name" value="ARM-type_fold"/>
</dbReference>
<name>A0ABR2JTW0_9EUKA</name>
<dbReference type="Gene3D" id="1.25.10.10">
    <property type="entry name" value="Leucine-rich Repeat Variant"/>
    <property type="match status" value="2"/>
</dbReference>
<evidence type="ECO:0000256" key="5">
    <source>
        <dbReference type="ARBA" id="ARBA00022927"/>
    </source>
</evidence>
<comment type="subcellular location">
    <subcellularLocation>
        <location evidence="1">Cytoplasm</location>
    </subcellularLocation>
</comment>
<dbReference type="InterPro" id="IPR040122">
    <property type="entry name" value="Importin_beta"/>
</dbReference>
<keyword evidence="7" id="KW-1185">Reference proteome</keyword>